<evidence type="ECO:0000256" key="2">
    <source>
        <dbReference type="SAM" id="Phobius"/>
    </source>
</evidence>
<keyword evidence="2" id="KW-0472">Membrane</keyword>
<dbReference type="NCBIfam" id="NF045932">
    <property type="entry name" value="MAG3090_fam_N"/>
    <property type="match status" value="1"/>
</dbReference>
<dbReference type="Proteomes" id="UP001477443">
    <property type="component" value="Chromosome"/>
</dbReference>
<keyword evidence="2" id="KW-1133">Transmembrane helix</keyword>
<evidence type="ECO:0000313" key="3">
    <source>
        <dbReference type="EMBL" id="WXL29334.1"/>
    </source>
</evidence>
<sequence>MKRLNCTYEPKMDAEYPWLLKHPKVKVGLAKFKTRQEALDWFMGLDFETAVWFQDNNRIFAGQLTIDSDPEKNEWYYYIKVAGFDGEASYEGMCKELYINPQNFKRDRVLARRRVSELVEGKDFILISDPYTYFPANLEISKRKAKDVLDVDALRIQFENQINILKDQLVANNKVADEDIERLKAELANKDVAYEELANKIDLLRQSYAKELEGVTYEYIHNLNENDFIGSIALYSKKLDKVLELFIEKTSSKQDFNRVKENFDNYEEAIKLISLTLTNKNQKLASKLNEELVEKMNAVLAKITVDETLEDSYANQSFYTAHDGKLIPVSWETSFVLVELKHVGFVQYDKYTYSIPYLAVKSTYSVTLVDSGTVESTPQSTTQTITVEPQPEPVVEEVVEVIEEEPVVVETIPVVEYIEPKEESVETPMFECNLENCEDCHKEPEVPAKKSSWLYYTAVTTLSLILITLVIITILAIIQIATQNSIVFFGK</sequence>
<feature type="transmembrane region" description="Helical" evidence="2">
    <location>
        <begin position="453"/>
        <end position="478"/>
    </location>
</feature>
<keyword evidence="2" id="KW-0812">Transmembrane</keyword>
<name>A0ABZ2RW43_9BACT</name>
<proteinExistence type="predicted"/>
<organism evidence="3 4">
    <name type="scientific">Mycoplasmopsis felifaucium</name>
    <dbReference type="NCBI Taxonomy" id="35768"/>
    <lineage>
        <taxon>Bacteria</taxon>
        <taxon>Bacillati</taxon>
        <taxon>Mycoplasmatota</taxon>
        <taxon>Mycoplasmoidales</taxon>
        <taxon>Metamycoplasmataceae</taxon>
        <taxon>Mycoplasmopsis</taxon>
    </lineage>
</organism>
<reference evidence="3" key="1">
    <citation type="submission" date="2024-03" db="EMBL/GenBank/DDBJ databases">
        <title>Complete genome sequence of Mycoplasma felifaucium Z921 isolated from the trachea of a cheetah.</title>
        <authorList>
            <person name="Spergser J."/>
        </authorList>
    </citation>
    <scope>NUCLEOTIDE SEQUENCE [LARGE SCALE GENOMIC DNA]</scope>
    <source>
        <strain evidence="3">Z921</strain>
    </source>
</reference>
<evidence type="ECO:0000313" key="4">
    <source>
        <dbReference type="Proteomes" id="UP001477443"/>
    </source>
</evidence>
<keyword evidence="1" id="KW-0175">Coiled coil</keyword>
<gene>
    <name evidence="3" type="ORF">WG617_01635</name>
</gene>
<dbReference type="RefSeq" id="WP_338822950.1">
    <property type="nucleotide sequence ID" value="NZ_CP148067.1"/>
</dbReference>
<feature type="coiled-coil region" evidence="1">
    <location>
        <begin position="166"/>
        <end position="200"/>
    </location>
</feature>
<dbReference type="EMBL" id="CP148067">
    <property type="protein sequence ID" value="WXL29334.1"/>
    <property type="molecule type" value="Genomic_DNA"/>
</dbReference>
<protein>
    <submittedName>
        <fullName evidence="3">Uncharacterized protein</fullName>
    </submittedName>
</protein>
<keyword evidence="4" id="KW-1185">Reference proteome</keyword>
<accession>A0ABZ2RW43</accession>
<evidence type="ECO:0000256" key="1">
    <source>
        <dbReference type="SAM" id="Coils"/>
    </source>
</evidence>